<evidence type="ECO:0000313" key="7">
    <source>
        <dbReference type="EMBL" id="MFB9450024.1"/>
    </source>
</evidence>
<evidence type="ECO:0000256" key="3">
    <source>
        <dbReference type="ARBA" id="ARBA00022679"/>
    </source>
</evidence>
<name>A0ABV5MMH8_9ACTN</name>
<dbReference type="InterPro" id="IPR036890">
    <property type="entry name" value="HATPase_C_sf"/>
</dbReference>
<dbReference type="InterPro" id="IPR003594">
    <property type="entry name" value="HATPase_dom"/>
</dbReference>
<dbReference type="EMBL" id="JBHMCA010000070">
    <property type="protein sequence ID" value="MFB9450024.1"/>
    <property type="molecule type" value="Genomic_DNA"/>
</dbReference>
<keyword evidence="7" id="KW-0067">ATP-binding</keyword>
<dbReference type="PANTHER" id="PTHR24421:SF10">
    <property type="entry name" value="NITRATE_NITRITE SENSOR PROTEIN NARQ"/>
    <property type="match status" value="1"/>
</dbReference>
<evidence type="ECO:0000256" key="5">
    <source>
        <dbReference type="ARBA" id="ARBA00023012"/>
    </source>
</evidence>
<gene>
    <name evidence="7" type="ORF">ACFFTR_43690</name>
</gene>
<dbReference type="RefSeq" id="WP_223093384.1">
    <property type="nucleotide sequence ID" value="NZ_CP061913.1"/>
</dbReference>
<organism evidence="7 8">
    <name type="scientific">Dactylosporangium vinaceum</name>
    <dbReference type="NCBI Taxonomy" id="53362"/>
    <lineage>
        <taxon>Bacteria</taxon>
        <taxon>Bacillati</taxon>
        <taxon>Actinomycetota</taxon>
        <taxon>Actinomycetes</taxon>
        <taxon>Micromonosporales</taxon>
        <taxon>Micromonosporaceae</taxon>
        <taxon>Dactylosporangium</taxon>
    </lineage>
</organism>
<evidence type="ECO:0000256" key="4">
    <source>
        <dbReference type="ARBA" id="ARBA00022777"/>
    </source>
</evidence>
<dbReference type="PANTHER" id="PTHR24421">
    <property type="entry name" value="NITRATE/NITRITE SENSOR PROTEIN NARX-RELATED"/>
    <property type="match status" value="1"/>
</dbReference>
<comment type="catalytic activity">
    <reaction evidence="1">
        <text>ATP + protein L-histidine = ADP + protein N-phospho-L-histidine.</text>
        <dbReference type="EC" id="2.7.13.3"/>
    </reaction>
</comment>
<dbReference type="GO" id="GO:0005524">
    <property type="term" value="F:ATP binding"/>
    <property type="evidence" value="ECO:0007669"/>
    <property type="project" value="UniProtKB-KW"/>
</dbReference>
<sequence>MAVATLLDGARVAATLAADLPARPDPAIEAAAFFAVAEALQNITRHAPDARAAVTIRAADGRLTVTVADDGPGGADQGAGTGLRGITDRVAAAGGTLLISSPPGRGTTITVDLPMFRIFPDAPPLAPVVPSTT</sequence>
<dbReference type="EC" id="2.7.13.3" evidence="2"/>
<evidence type="ECO:0000256" key="2">
    <source>
        <dbReference type="ARBA" id="ARBA00012438"/>
    </source>
</evidence>
<keyword evidence="3" id="KW-0808">Transferase</keyword>
<keyword evidence="8" id="KW-1185">Reference proteome</keyword>
<reference evidence="7 8" key="1">
    <citation type="submission" date="2024-09" db="EMBL/GenBank/DDBJ databases">
        <authorList>
            <person name="Sun Q."/>
            <person name="Mori K."/>
        </authorList>
    </citation>
    <scope>NUCLEOTIDE SEQUENCE [LARGE SCALE GENOMIC DNA]</scope>
    <source>
        <strain evidence="7 8">JCM 3307</strain>
    </source>
</reference>
<keyword evidence="4" id="KW-0418">Kinase</keyword>
<comment type="caution">
    <text evidence="7">The sequence shown here is derived from an EMBL/GenBank/DDBJ whole genome shotgun (WGS) entry which is preliminary data.</text>
</comment>
<keyword evidence="7" id="KW-0547">Nucleotide-binding</keyword>
<dbReference type="InterPro" id="IPR050482">
    <property type="entry name" value="Sensor_HK_TwoCompSys"/>
</dbReference>
<dbReference type="Proteomes" id="UP001589608">
    <property type="component" value="Unassembled WGS sequence"/>
</dbReference>
<evidence type="ECO:0000259" key="6">
    <source>
        <dbReference type="SMART" id="SM00387"/>
    </source>
</evidence>
<dbReference type="Pfam" id="PF02518">
    <property type="entry name" value="HATPase_c"/>
    <property type="match status" value="1"/>
</dbReference>
<evidence type="ECO:0000313" key="8">
    <source>
        <dbReference type="Proteomes" id="UP001589608"/>
    </source>
</evidence>
<dbReference type="Gene3D" id="3.30.565.10">
    <property type="entry name" value="Histidine kinase-like ATPase, C-terminal domain"/>
    <property type="match status" value="1"/>
</dbReference>
<keyword evidence="5" id="KW-0902">Two-component regulatory system</keyword>
<dbReference type="SUPFAM" id="SSF55874">
    <property type="entry name" value="ATPase domain of HSP90 chaperone/DNA topoisomerase II/histidine kinase"/>
    <property type="match status" value="1"/>
</dbReference>
<dbReference type="CDD" id="cd16917">
    <property type="entry name" value="HATPase_UhpB-NarQ-NarX-like"/>
    <property type="match status" value="1"/>
</dbReference>
<accession>A0ABV5MMH8</accession>
<dbReference type="SMART" id="SM00387">
    <property type="entry name" value="HATPase_c"/>
    <property type="match status" value="1"/>
</dbReference>
<proteinExistence type="predicted"/>
<evidence type="ECO:0000256" key="1">
    <source>
        <dbReference type="ARBA" id="ARBA00000085"/>
    </source>
</evidence>
<protein>
    <recommendedName>
        <fullName evidence="2">histidine kinase</fullName>
        <ecNumber evidence="2">2.7.13.3</ecNumber>
    </recommendedName>
</protein>
<feature type="domain" description="Histidine kinase/HSP90-like ATPase" evidence="6">
    <location>
        <begin position="27"/>
        <end position="117"/>
    </location>
</feature>